<proteinExistence type="predicted"/>
<dbReference type="InterPro" id="IPR017853">
    <property type="entry name" value="GH"/>
</dbReference>
<reference evidence="1 2" key="1">
    <citation type="submission" date="2023-06" db="EMBL/GenBank/DDBJ databases">
        <title>Influencing factors and mechanism of Cr(VI) reduction by facultative anaerobic Exiguobacterium sp. PY14.</title>
        <authorList>
            <person name="Zou L."/>
        </authorList>
    </citation>
    <scope>NUCLEOTIDE SEQUENCE [LARGE SCALE GENOMIC DNA]</scope>
    <source>
        <strain evidence="1 2">PY14</strain>
    </source>
</reference>
<dbReference type="Proteomes" id="UP001230807">
    <property type="component" value="Unassembled WGS sequence"/>
</dbReference>
<dbReference type="SUPFAM" id="SSF51011">
    <property type="entry name" value="Glycosyl hydrolase domain"/>
    <property type="match status" value="1"/>
</dbReference>
<comment type="caution">
    <text evidence="1">The sequence shown here is derived from an EMBL/GenBank/DDBJ whole genome shotgun (WGS) entry which is preliminary data.</text>
</comment>
<dbReference type="SUPFAM" id="SSF51445">
    <property type="entry name" value="(Trans)glycosidases"/>
    <property type="match status" value="1"/>
</dbReference>
<dbReference type="Gene3D" id="3.20.20.80">
    <property type="entry name" value="Glycosidases"/>
    <property type="match status" value="1"/>
</dbReference>
<name>A0ABT7MMB5_9BACL</name>
<gene>
    <name evidence="1" type="ORF">QR695_04895</name>
</gene>
<keyword evidence="2" id="KW-1185">Reference proteome</keyword>
<accession>A0ABT7MMB5</accession>
<sequence>MLWETVEPIINRLEDDHTSEDWKELFAKWDGHHWHDGESVSEKTSVLMIDANSITTDGSPDLDALHELLKEHVQASISDLYLVSLFPYPAKPTDTAINPRIRLYEDLGRFKHEFELMYDTEPDVYNELQFNLLEETDGFIERLAQGATKLRVHVQSFRGMPEESIKRVIELWHAVLHHYKPHGQLILAYEGDVASLGSYVSVADAICHFDLASHTMLAFAQGDAKKLSDWANRIEAPGEGKTYFNFLSIHERDPFEKNLIDPSVDMILAAHSILFSLQGIPTVDYRTLLGVQTPVDHDALIQELKTDPYRLQVFSGIISQLNVKRTHPAFSPYAEQRIDTSDKRVFTVERKSEEETLMLYTNVSNEPVTIQASGTNLFTGEPVETIELDAYGFVWVKSE</sequence>
<evidence type="ECO:0000313" key="2">
    <source>
        <dbReference type="Proteomes" id="UP001230807"/>
    </source>
</evidence>
<protein>
    <submittedName>
        <fullName evidence="1">Uncharacterized protein</fullName>
    </submittedName>
</protein>
<dbReference type="RefSeq" id="WP_286038228.1">
    <property type="nucleotide sequence ID" value="NZ_CP183077.1"/>
</dbReference>
<dbReference type="EMBL" id="JASWER010000003">
    <property type="protein sequence ID" value="MDL5376338.1"/>
    <property type="molecule type" value="Genomic_DNA"/>
</dbReference>
<organism evidence="1 2">
    <name type="scientific">Exiguobacterium mexicanum</name>
    <dbReference type="NCBI Taxonomy" id="340146"/>
    <lineage>
        <taxon>Bacteria</taxon>
        <taxon>Bacillati</taxon>
        <taxon>Bacillota</taxon>
        <taxon>Bacilli</taxon>
        <taxon>Bacillales</taxon>
        <taxon>Bacillales Family XII. Incertae Sedis</taxon>
        <taxon>Exiguobacterium</taxon>
    </lineage>
</organism>
<evidence type="ECO:0000313" key="1">
    <source>
        <dbReference type="EMBL" id="MDL5376338.1"/>
    </source>
</evidence>